<evidence type="ECO:0000313" key="4">
    <source>
        <dbReference type="Proteomes" id="UP000575898"/>
    </source>
</evidence>
<feature type="transmembrane region" description="Helical" evidence="2">
    <location>
        <begin position="12"/>
        <end position="32"/>
    </location>
</feature>
<keyword evidence="2" id="KW-0812">Transmembrane</keyword>
<reference evidence="3 4" key="1">
    <citation type="submission" date="2020-08" db="EMBL/GenBank/DDBJ databases">
        <title>Genomic Encyclopedia of Type Strains, Phase IV (KMG-IV): sequencing the most valuable type-strain genomes for metagenomic binning, comparative biology and taxonomic classification.</title>
        <authorList>
            <person name="Goeker M."/>
        </authorList>
    </citation>
    <scope>NUCLEOTIDE SEQUENCE [LARGE SCALE GENOMIC DNA]</scope>
    <source>
        <strain evidence="3 4">DSM 27165</strain>
    </source>
</reference>
<dbReference type="RefSeq" id="WP_184034914.1">
    <property type="nucleotide sequence ID" value="NZ_JACHHY010000003.1"/>
</dbReference>
<dbReference type="AlphaFoldDB" id="A0A840MIG2"/>
<protein>
    <submittedName>
        <fullName evidence="3">Colicin import membrane protein</fullName>
    </submittedName>
</protein>
<feature type="region of interest" description="Disordered" evidence="1">
    <location>
        <begin position="49"/>
        <end position="137"/>
    </location>
</feature>
<dbReference type="Proteomes" id="UP000575898">
    <property type="component" value="Unassembled WGS sequence"/>
</dbReference>
<sequence>MTRSEHEDKPGLSLVLSIGVHVIFFGLLLFGLQWQNERKEPVAVELWSAMPKPSPQRQEVVPPPKVQKRNEPEPEPDVPDQVAKPDIALKTPRKAPEKKPEPEKVEKKPEPKVVPKPEPKPQEKKPEPKPAPPDDKMKQELKKLQDALAKETAQNELAQKNAANAANAAKQKAVGDYVSQVQARIKRFVSVPPDMQGNPEAVFEITLLPSMEVLNVVKRKSSGNTAYDDSIERAILKSSPLPPLPEGMRFQDFRVLRLVFRPND</sequence>
<gene>
    <name evidence="3" type="ORF">HNQ59_000569</name>
</gene>
<feature type="compositionally biased region" description="Basic and acidic residues" evidence="1">
    <location>
        <begin position="94"/>
        <end position="137"/>
    </location>
</feature>
<dbReference type="Pfam" id="PF13103">
    <property type="entry name" value="TonB_2"/>
    <property type="match status" value="1"/>
</dbReference>
<proteinExistence type="predicted"/>
<evidence type="ECO:0000256" key="2">
    <source>
        <dbReference type="SAM" id="Phobius"/>
    </source>
</evidence>
<comment type="caution">
    <text evidence="3">The sequence shown here is derived from an EMBL/GenBank/DDBJ whole genome shotgun (WGS) entry which is preliminary data.</text>
</comment>
<dbReference type="SUPFAM" id="SSF74653">
    <property type="entry name" value="TolA/TonB C-terminal domain"/>
    <property type="match status" value="1"/>
</dbReference>
<accession>A0A840MIG2</accession>
<dbReference type="EMBL" id="JACHHY010000003">
    <property type="protein sequence ID" value="MBB5017305.1"/>
    <property type="molecule type" value="Genomic_DNA"/>
</dbReference>
<evidence type="ECO:0000313" key="3">
    <source>
        <dbReference type="EMBL" id="MBB5017305.1"/>
    </source>
</evidence>
<keyword evidence="2" id="KW-1133">Transmembrane helix</keyword>
<evidence type="ECO:0000256" key="1">
    <source>
        <dbReference type="SAM" id="MobiDB-lite"/>
    </source>
</evidence>
<name>A0A840MIG2_9PROT</name>
<keyword evidence="4" id="KW-1185">Reference proteome</keyword>
<dbReference type="Gene3D" id="3.30.1150.10">
    <property type="match status" value="1"/>
</dbReference>
<keyword evidence="2" id="KW-0472">Membrane</keyword>
<organism evidence="3 4">
    <name type="scientific">Chitinivorax tropicus</name>
    <dbReference type="NCBI Taxonomy" id="714531"/>
    <lineage>
        <taxon>Bacteria</taxon>
        <taxon>Pseudomonadati</taxon>
        <taxon>Pseudomonadota</taxon>
        <taxon>Betaproteobacteria</taxon>
        <taxon>Chitinivorax</taxon>
    </lineage>
</organism>